<evidence type="ECO:0000313" key="2">
    <source>
        <dbReference type="Proteomes" id="UP000494117"/>
    </source>
</evidence>
<dbReference type="AlphaFoldDB" id="A0A6S7EDD9"/>
<sequence>METTLALSYAISKQLAAAEAITTSYGDIPLDDEMRAALDAALRPILKRRLNALISEAQPQH</sequence>
<organism evidence="1 2">
    <name type="scientific">Achromobacter anxifer</name>
    <dbReference type="NCBI Taxonomy" id="1287737"/>
    <lineage>
        <taxon>Bacteria</taxon>
        <taxon>Pseudomonadati</taxon>
        <taxon>Pseudomonadota</taxon>
        <taxon>Betaproteobacteria</taxon>
        <taxon>Burkholderiales</taxon>
        <taxon>Alcaligenaceae</taxon>
        <taxon>Achromobacter</taxon>
    </lineage>
</organism>
<gene>
    <name evidence="1" type="ORF">LMG26858_04407</name>
</gene>
<evidence type="ECO:0000313" key="1">
    <source>
        <dbReference type="EMBL" id="CAB3904466.1"/>
    </source>
</evidence>
<proteinExistence type="predicted"/>
<reference evidence="1 2" key="1">
    <citation type="submission" date="2020-04" db="EMBL/GenBank/DDBJ databases">
        <authorList>
            <person name="De Canck E."/>
        </authorList>
    </citation>
    <scope>NUCLEOTIDE SEQUENCE [LARGE SCALE GENOMIC DNA]</scope>
    <source>
        <strain evidence="1 2">LMG 26858</strain>
    </source>
</reference>
<dbReference type="EMBL" id="CADILG010000038">
    <property type="protein sequence ID" value="CAB3904466.1"/>
    <property type="molecule type" value="Genomic_DNA"/>
</dbReference>
<accession>A0A6S7EDD9</accession>
<dbReference type="Proteomes" id="UP000494117">
    <property type="component" value="Unassembled WGS sequence"/>
</dbReference>
<keyword evidence="2" id="KW-1185">Reference proteome</keyword>
<dbReference type="RefSeq" id="WP_175209091.1">
    <property type="nucleotide sequence ID" value="NZ_CADILG010000038.1"/>
</dbReference>
<protein>
    <submittedName>
        <fullName evidence="1">Uncharacterized protein</fullName>
    </submittedName>
</protein>
<name>A0A6S7EDD9_9BURK</name>